<gene>
    <name evidence="2" type="ORF">ARMGADRAFT_796929</name>
</gene>
<dbReference type="EMBL" id="KZ293652">
    <property type="protein sequence ID" value="PBK95341.1"/>
    <property type="molecule type" value="Genomic_DNA"/>
</dbReference>
<evidence type="ECO:0000313" key="3">
    <source>
        <dbReference type="Proteomes" id="UP000217790"/>
    </source>
</evidence>
<proteinExistence type="predicted"/>
<dbReference type="OrthoDB" id="10293853at2759"/>
<dbReference type="AlphaFoldDB" id="A0A2H3DJE2"/>
<dbReference type="Proteomes" id="UP000217790">
    <property type="component" value="Unassembled WGS sequence"/>
</dbReference>
<accession>A0A2H3DJE2</accession>
<feature type="region of interest" description="Disordered" evidence="1">
    <location>
        <begin position="181"/>
        <end position="215"/>
    </location>
</feature>
<protein>
    <submittedName>
        <fullName evidence="2">Uncharacterized protein</fullName>
    </submittedName>
</protein>
<keyword evidence="3" id="KW-1185">Reference proteome</keyword>
<feature type="compositionally biased region" description="Basic residues" evidence="1">
    <location>
        <begin position="183"/>
        <end position="198"/>
    </location>
</feature>
<evidence type="ECO:0000256" key="1">
    <source>
        <dbReference type="SAM" id="MobiDB-lite"/>
    </source>
</evidence>
<evidence type="ECO:0000313" key="2">
    <source>
        <dbReference type="EMBL" id="PBK95341.1"/>
    </source>
</evidence>
<feature type="compositionally biased region" description="Pro residues" evidence="1">
    <location>
        <begin position="206"/>
        <end position="215"/>
    </location>
</feature>
<reference evidence="3" key="1">
    <citation type="journal article" date="2017" name="Nat. Ecol. Evol.">
        <title>Genome expansion and lineage-specific genetic innovations in the forest pathogenic fungi Armillaria.</title>
        <authorList>
            <person name="Sipos G."/>
            <person name="Prasanna A.N."/>
            <person name="Walter M.C."/>
            <person name="O'Connor E."/>
            <person name="Balint B."/>
            <person name="Krizsan K."/>
            <person name="Kiss B."/>
            <person name="Hess J."/>
            <person name="Varga T."/>
            <person name="Slot J."/>
            <person name="Riley R."/>
            <person name="Boka B."/>
            <person name="Rigling D."/>
            <person name="Barry K."/>
            <person name="Lee J."/>
            <person name="Mihaltcheva S."/>
            <person name="LaButti K."/>
            <person name="Lipzen A."/>
            <person name="Waldron R."/>
            <person name="Moloney N.M."/>
            <person name="Sperisen C."/>
            <person name="Kredics L."/>
            <person name="Vagvoelgyi C."/>
            <person name="Patrignani A."/>
            <person name="Fitzpatrick D."/>
            <person name="Nagy I."/>
            <person name="Doyle S."/>
            <person name="Anderson J.B."/>
            <person name="Grigoriev I.V."/>
            <person name="Gueldener U."/>
            <person name="Muensterkoetter M."/>
            <person name="Nagy L.G."/>
        </authorList>
    </citation>
    <scope>NUCLEOTIDE SEQUENCE [LARGE SCALE GENOMIC DNA]</scope>
    <source>
        <strain evidence="3">Ar21-2</strain>
    </source>
</reference>
<dbReference type="InParanoid" id="A0A2H3DJE2"/>
<sequence length="215" mass="24292">MRAKGPGSHREPCHQRLSPIMTNSAFARNQIVATMPPVQCTPSSRHSIRFPILRVALAGAFWIQQLDGLNSAILRHDLRPCVHRQTHIVEDRTIGLFATTSRIQTVTMESTYLSRSVREKVNRPQRSGIGVTTSRKRYAKRILGRLTQKHIPAPVLYLICNDVDRVGGIVEKGPKLEALRGTGLRKSHHFKQQRRGLRYGKTPESNPEPPPPRYS</sequence>
<name>A0A2H3DJE2_ARMGA</name>
<organism evidence="2 3">
    <name type="scientific">Armillaria gallica</name>
    <name type="common">Bulbous honey fungus</name>
    <name type="synonym">Armillaria bulbosa</name>
    <dbReference type="NCBI Taxonomy" id="47427"/>
    <lineage>
        <taxon>Eukaryota</taxon>
        <taxon>Fungi</taxon>
        <taxon>Dikarya</taxon>
        <taxon>Basidiomycota</taxon>
        <taxon>Agaricomycotina</taxon>
        <taxon>Agaricomycetes</taxon>
        <taxon>Agaricomycetidae</taxon>
        <taxon>Agaricales</taxon>
        <taxon>Marasmiineae</taxon>
        <taxon>Physalacriaceae</taxon>
        <taxon>Armillaria</taxon>
    </lineage>
</organism>